<feature type="domain" description="PLOD1-3-like GT" evidence="1">
    <location>
        <begin position="14"/>
        <end position="183"/>
    </location>
</feature>
<dbReference type="InParanoid" id="A0A096PA84"/>
<dbReference type="KEGG" id="ota:OT_ostta02g05410"/>
<sequence>MQGTPQRVLDEYHALSKKLVPRGKALILFSAEGNCWPHMAGDQELIDGGREYCAKFHDKAKGSSNKYLNSGGVIGPVSALAEMYQEIRSLMKTVDDEDQMITASVYAKQIDDERSGTHSKRYVIALDHEARVFQTGWHTHLEITGKYAEPQVNGAYFDTSLGVFVNTEHNSTPPIAHFNGGKTNLLPVVREILRRRRMGDATYETTLRSIREREPVLARNCTVIDDTFRAPS</sequence>
<evidence type="ECO:0000259" key="1">
    <source>
        <dbReference type="Pfam" id="PF25342"/>
    </source>
</evidence>
<keyword evidence="3" id="KW-1185">Reference proteome</keyword>
<dbReference type="RefSeq" id="XP_003075362.2">
    <property type="nucleotide sequence ID" value="XM_003075314.2"/>
</dbReference>
<proteinExistence type="predicted"/>
<dbReference type="Pfam" id="PF25342">
    <property type="entry name" value="GT_PLOD"/>
    <property type="match status" value="1"/>
</dbReference>
<reference evidence="3" key="1">
    <citation type="journal article" date="2006" name="Proc. Natl. Acad. Sci. U.S.A.">
        <title>Genome analysis of the smallest free-living eukaryote Ostreococcus tauri unveils many unique features.</title>
        <authorList>
            <person name="Derelle E."/>
            <person name="Ferraz C."/>
            <person name="Rombauts S."/>
            <person name="Rouze P."/>
            <person name="Worden A.Z."/>
            <person name="Robbens S."/>
            <person name="Partensky F."/>
            <person name="Degroeve S."/>
            <person name="Echeynie S."/>
            <person name="Cooke R."/>
            <person name="Saeys Y."/>
            <person name="Wuyts J."/>
            <person name="Jabbari K."/>
            <person name="Bowler C."/>
            <person name="Panaud O."/>
            <person name="Piegu B."/>
            <person name="Ball S.G."/>
            <person name="Ral J.-P."/>
            <person name="Bouget F.-Y."/>
            <person name="Piganeau G."/>
            <person name="De Baets B."/>
            <person name="Picard A."/>
            <person name="Delseny M."/>
            <person name="Demaille J."/>
            <person name="Van de Peer Y."/>
            <person name="Moreau H."/>
        </authorList>
    </citation>
    <scope>NUCLEOTIDE SEQUENCE [LARGE SCALE GENOMIC DNA]</scope>
    <source>
        <strain evidence="3">OTTH 0595 / CCAP 157/2 / RCC745</strain>
    </source>
</reference>
<accession>A0A096PA84</accession>
<protein>
    <submittedName>
        <fullName evidence="2">Unnamed product</fullName>
    </submittedName>
</protein>
<evidence type="ECO:0000313" key="2">
    <source>
        <dbReference type="EMBL" id="CEG01296.1"/>
    </source>
</evidence>
<reference evidence="2 3" key="2">
    <citation type="journal article" date="2014" name="BMC Genomics">
        <title>An improved genome of the model marine alga Ostreococcus tauri unfolds by assessing Illumina de novo assemblies.</title>
        <authorList>
            <person name="Blanc-Mathieu R."/>
            <person name="Verhelst B."/>
            <person name="Derelle E."/>
            <person name="Rombauts S."/>
            <person name="Bouget F.Y."/>
            <person name="Carre I."/>
            <person name="Chateau A."/>
            <person name="Eyre-Walker A."/>
            <person name="Grimsley N."/>
            <person name="Moreau H."/>
            <person name="Piegu B."/>
            <person name="Rivals E."/>
            <person name="Schackwitz W."/>
            <person name="Van de Peer Y."/>
            <person name="Piganeau G."/>
        </authorList>
    </citation>
    <scope>NUCLEOTIDE SEQUENCE [LARGE SCALE GENOMIC DNA]</scope>
    <source>
        <strain evidence="3">OTTH 0595 / CCAP 157/2 / RCC745</strain>
    </source>
</reference>
<dbReference type="AlphaFoldDB" id="A0A096PA84"/>
<comment type="caution">
    <text evidence="2">The sequence shown here is derived from an EMBL/GenBank/DDBJ whole genome shotgun (WGS) entry which is preliminary data.</text>
</comment>
<gene>
    <name evidence="2" type="ORF">OT_ostta02g05410</name>
</gene>
<name>A0A096PA84_OSTTA</name>
<dbReference type="Proteomes" id="UP000009170">
    <property type="component" value="Unassembled WGS sequence"/>
</dbReference>
<dbReference type="OrthoDB" id="69177at2759"/>
<dbReference type="CDD" id="cd22997">
    <property type="entry name" value="GT_LH"/>
    <property type="match status" value="1"/>
</dbReference>
<organism evidence="2 3">
    <name type="scientific">Ostreococcus tauri</name>
    <name type="common">Marine green alga</name>
    <dbReference type="NCBI Taxonomy" id="70448"/>
    <lineage>
        <taxon>Eukaryota</taxon>
        <taxon>Viridiplantae</taxon>
        <taxon>Chlorophyta</taxon>
        <taxon>Mamiellophyceae</taxon>
        <taxon>Mamiellales</taxon>
        <taxon>Bathycoccaceae</taxon>
        <taxon>Ostreococcus</taxon>
    </lineage>
</organism>
<dbReference type="GeneID" id="9832721"/>
<dbReference type="InterPro" id="IPR057589">
    <property type="entry name" value="GT_PLOD"/>
</dbReference>
<evidence type="ECO:0000313" key="3">
    <source>
        <dbReference type="Proteomes" id="UP000009170"/>
    </source>
</evidence>
<dbReference type="EMBL" id="CAID01000002">
    <property type="protein sequence ID" value="CEG01296.1"/>
    <property type="molecule type" value="Genomic_DNA"/>
</dbReference>